<dbReference type="Proteomes" id="UP000492821">
    <property type="component" value="Unassembled WGS sequence"/>
</dbReference>
<name>A0A7E4W3D8_PANRE</name>
<organism evidence="1 2">
    <name type="scientific">Panagrellus redivivus</name>
    <name type="common">Microworm</name>
    <dbReference type="NCBI Taxonomy" id="6233"/>
    <lineage>
        <taxon>Eukaryota</taxon>
        <taxon>Metazoa</taxon>
        <taxon>Ecdysozoa</taxon>
        <taxon>Nematoda</taxon>
        <taxon>Chromadorea</taxon>
        <taxon>Rhabditida</taxon>
        <taxon>Tylenchina</taxon>
        <taxon>Panagrolaimomorpha</taxon>
        <taxon>Panagrolaimoidea</taxon>
        <taxon>Panagrolaimidae</taxon>
        <taxon>Panagrellus</taxon>
    </lineage>
</organism>
<reference evidence="1" key="1">
    <citation type="journal article" date="2013" name="Genetics">
        <title>The draft genome and transcriptome of Panagrellus redivivus are shaped by the harsh demands of a free-living lifestyle.</title>
        <authorList>
            <person name="Srinivasan J."/>
            <person name="Dillman A.R."/>
            <person name="Macchietto M.G."/>
            <person name="Heikkinen L."/>
            <person name="Lakso M."/>
            <person name="Fracchia K.M."/>
            <person name="Antoshechkin I."/>
            <person name="Mortazavi A."/>
            <person name="Wong G."/>
            <person name="Sternberg P.W."/>
        </authorList>
    </citation>
    <scope>NUCLEOTIDE SEQUENCE [LARGE SCALE GENOMIC DNA]</scope>
    <source>
        <strain evidence="1">MT8872</strain>
    </source>
</reference>
<proteinExistence type="predicted"/>
<accession>A0A7E4W3D8</accession>
<dbReference type="WBParaSite" id="Pan_g5628.t1">
    <property type="protein sequence ID" value="Pan_g5628.t1"/>
    <property type="gene ID" value="Pan_g5628"/>
</dbReference>
<evidence type="ECO:0000313" key="1">
    <source>
        <dbReference type="Proteomes" id="UP000492821"/>
    </source>
</evidence>
<reference evidence="2" key="2">
    <citation type="submission" date="2020-10" db="UniProtKB">
        <authorList>
            <consortium name="WormBaseParasite"/>
        </authorList>
    </citation>
    <scope>IDENTIFICATION</scope>
</reference>
<keyword evidence="1" id="KW-1185">Reference proteome</keyword>
<sequence length="160" mass="18375">MITAAANCSILPLVYPFLRFVDKVLAWPMAVIHQCSFPCQSYAQPPAMECRPWQQRQYCSTASSLLKRRRRPHFASFERHPIRGRQTVSGRRHIHPAPRHLLAEVRWPILWVDFVQPLAVCTFAAEKLAVNADFFVPPSHVRFNGLDSIPTYGTSLTHLR</sequence>
<protein>
    <submittedName>
        <fullName evidence="2">G_PROTEIN_RECEP_F1_2 domain-containing protein</fullName>
    </submittedName>
</protein>
<evidence type="ECO:0000313" key="2">
    <source>
        <dbReference type="WBParaSite" id="Pan_g5628.t1"/>
    </source>
</evidence>
<dbReference type="AlphaFoldDB" id="A0A7E4W3D8"/>